<name>A0A023FCU5_TRIIF</name>
<evidence type="ECO:0000256" key="6">
    <source>
        <dbReference type="ARBA" id="ARBA00034121"/>
    </source>
</evidence>
<protein>
    <submittedName>
        <fullName evidence="8">Putative salivary lipocalin</fullName>
    </submittedName>
</protein>
<dbReference type="Gene3D" id="2.40.128.20">
    <property type="match status" value="1"/>
</dbReference>
<comment type="similarity">
    <text evidence="6">Belongs to the calycin superfamily. Triabin family.</text>
</comment>
<evidence type="ECO:0000256" key="2">
    <source>
        <dbReference type="ARBA" id="ARBA00022525"/>
    </source>
</evidence>
<dbReference type="Pfam" id="PF03973">
    <property type="entry name" value="Triabin"/>
    <property type="match status" value="1"/>
</dbReference>
<evidence type="ECO:0000256" key="3">
    <source>
        <dbReference type="ARBA" id="ARBA00022656"/>
    </source>
</evidence>
<comment type="subcellular location">
    <subcellularLocation>
        <location evidence="1">Secreted</location>
    </subcellularLocation>
</comment>
<organism evidence="8">
    <name type="scientific">Triatoma infestans</name>
    <name type="common">Assassin bug</name>
    <dbReference type="NCBI Taxonomy" id="30076"/>
    <lineage>
        <taxon>Eukaryota</taxon>
        <taxon>Metazoa</taxon>
        <taxon>Ecdysozoa</taxon>
        <taxon>Arthropoda</taxon>
        <taxon>Hexapoda</taxon>
        <taxon>Insecta</taxon>
        <taxon>Pterygota</taxon>
        <taxon>Neoptera</taxon>
        <taxon>Paraneoptera</taxon>
        <taxon>Hemiptera</taxon>
        <taxon>Heteroptera</taxon>
        <taxon>Panheteroptera</taxon>
        <taxon>Cimicomorpha</taxon>
        <taxon>Reduviidae</taxon>
        <taxon>Triatominae</taxon>
        <taxon>Triatoma</taxon>
    </lineage>
</organism>
<feature type="non-terminal residue" evidence="8">
    <location>
        <position position="1"/>
    </location>
</feature>
<evidence type="ECO:0000313" key="8">
    <source>
        <dbReference type="EMBL" id="JAC18663.1"/>
    </source>
</evidence>
<keyword evidence="2" id="KW-0964">Secreted</keyword>
<proteinExistence type="evidence at transcript level"/>
<feature type="signal peptide" evidence="7">
    <location>
        <begin position="1"/>
        <end position="16"/>
    </location>
</feature>
<dbReference type="CDD" id="cd19423">
    <property type="entry name" value="lipocalin_LTBP1-like"/>
    <property type="match status" value="1"/>
</dbReference>
<dbReference type="AlphaFoldDB" id="A0A023FCU5"/>
<dbReference type="EMBL" id="GBBI01000049">
    <property type="protein sequence ID" value="JAC18663.1"/>
    <property type="molecule type" value="mRNA"/>
</dbReference>
<sequence length="191" mass="21155">LKTIIAVIFFVTYAFAKEPSGTCKSPLPSMTNLQIPQFFKDSWFVTYILGGSNEATCRKYDTRMEGGLIKLNADGYYTIQGQKKFYTTTCSSTSGVGLNPAGPFVLKCRHTYDAKNNIFFDLKLSVIETDYSGYALVYRCTSYDAPLNLISGNLVILQRNKQTDGSKATASSASLKKSEWSLKQFTKTTGC</sequence>
<accession>A0A023FCU5</accession>
<dbReference type="InterPro" id="IPR012674">
    <property type="entry name" value="Calycin"/>
</dbReference>
<keyword evidence="4 7" id="KW-0732">Signal</keyword>
<dbReference type="SUPFAM" id="SSF50814">
    <property type="entry name" value="Lipocalins"/>
    <property type="match status" value="1"/>
</dbReference>
<evidence type="ECO:0000256" key="5">
    <source>
        <dbReference type="ARBA" id="ARBA00023240"/>
    </source>
</evidence>
<evidence type="ECO:0000256" key="7">
    <source>
        <dbReference type="SAM" id="SignalP"/>
    </source>
</evidence>
<evidence type="ECO:0000256" key="4">
    <source>
        <dbReference type="ARBA" id="ARBA00022729"/>
    </source>
</evidence>
<keyword evidence="5" id="KW-1199">Hemostasis impairing toxin</keyword>
<dbReference type="GO" id="GO:0030682">
    <property type="term" value="P:symbiont-mediated perturbation of host defenses"/>
    <property type="evidence" value="ECO:0007669"/>
    <property type="project" value="InterPro"/>
</dbReference>
<evidence type="ECO:0000256" key="1">
    <source>
        <dbReference type="ARBA" id="ARBA00004613"/>
    </source>
</evidence>
<keyword evidence="3" id="KW-0800">Toxin</keyword>
<dbReference type="GO" id="GO:0090729">
    <property type="term" value="F:toxin activity"/>
    <property type="evidence" value="ECO:0007669"/>
    <property type="project" value="UniProtKB-KW"/>
</dbReference>
<dbReference type="GO" id="GO:0005576">
    <property type="term" value="C:extracellular region"/>
    <property type="evidence" value="ECO:0007669"/>
    <property type="project" value="UniProtKB-SubCell"/>
</dbReference>
<feature type="chain" id="PRO_5001520733" evidence="7">
    <location>
        <begin position="17"/>
        <end position="191"/>
    </location>
</feature>
<reference evidence="8" key="1">
    <citation type="journal article" date="2014" name="PLoS Negl. Trop. Dis.">
        <title>An updated insight into the Sialotranscriptome of Triatoma infestans: developmental stage and geographic variations.</title>
        <authorList>
            <person name="Schwarz A."/>
            <person name="Medrano-Mercado N."/>
            <person name="Schaub G.A."/>
            <person name="Struchiner C.J."/>
            <person name="Bargues M.D."/>
            <person name="Levy M.Z."/>
            <person name="Ribeiro J.M."/>
        </authorList>
    </citation>
    <scope>NUCLEOTIDE SEQUENCE</scope>
    <source>
        <strain evidence="8">Chile</strain>
        <tissue evidence="8">Salivary glands</tissue>
    </source>
</reference>
<dbReference type="InterPro" id="IPR005657">
    <property type="entry name" value="Triabi/Procalin"/>
</dbReference>